<dbReference type="GeneID" id="113048414"/>
<dbReference type="Proteomes" id="UP000515129">
    <property type="component" value="Chromosome 29"/>
</dbReference>
<feature type="region of interest" description="Disordered" evidence="1">
    <location>
        <begin position="50"/>
        <end position="142"/>
    </location>
</feature>
<evidence type="ECO:0000313" key="2">
    <source>
        <dbReference type="Proteomes" id="UP000515129"/>
    </source>
</evidence>
<proteinExistence type="predicted"/>
<evidence type="ECO:0000256" key="1">
    <source>
        <dbReference type="SAM" id="MobiDB-lite"/>
    </source>
</evidence>
<accession>A0A6P6K1I0</accession>
<dbReference type="RefSeq" id="XP_026065994.1">
    <property type="nucleotide sequence ID" value="XM_026210209.1"/>
</dbReference>
<organism evidence="2 3">
    <name type="scientific">Carassius auratus</name>
    <name type="common">Goldfish</name>
    <dbReference type="NCBI Taxonomy" id="7957"/>
    <lineage>
        <taxon>Eukaryota</taxon>
        <taxon>Metazoa</taxon>
        <taxon>Chordata</taxon>
        <taxon>Craniata</taxon>
        <taxon>Vertebrata</taxon>
        <taxon>Euteleostomi</taxon>
        <taxon>Actinopterygii</taxon>
        <taxon>Neopterygii</taxon>
        <taxon>Teleostei</taxon>
        <taxon>Ostariophysi</taxon>
        <taxon>Cypriniformes</taxon>
        <taxon>Cyprinidae</taxon>
        <taxon>Cyprininae</taxon>
        <taxon>Carassius</taxon>
    </lineage>
</organism>
<protein>
    <submittedName>
        <fullName evidence="3">Uncharacterized protein LOC113048414 isoform X1</fullName>
    </submittedName>
</protein>
<reference evidence="3" key="1">
    <citation type="submission" date="2025-08" db="UniProtKB">
        <authorList>
            <consortium name="RefSeq"/>
        </authorList>
    </citation>
    <scope>IDENTIFICATION</scope>
    <source>
        <strain evidence="3">Wakin</strain>
        <tissue evidence="3">Muscle</tissue>
    </source>
</reference>
<name>A0A6P6K1I0_CARAU</name>
<sequence length="360" mass="41351">MDFIKEESEDVKIEETFRVKQEDTEEQTKMMFIKEEIEDVKIEETFRVKQEDTETKTVDDFSKARQKLKDYNRNGTAVLQSEDEGPMAKRRRKATHYPGFENGSTDSETEQTPKRRPESRPRPQPLPISATLPSLPPAPLSDIAVDMGQESLDNTRQGTYRDISWNVRRESDPFSAAQLHGLLLLENLKQQVAQLTTTVNLLMANVNNGLQPAAFEWSGEFQFPLESDAELERFEAWLADPANDRQKHALVNTLSAVGGVDLKRVTWNILSYLFSCPLSRTIYWKGVNKETAFHRMASRTLLSRAVRKCALTATATEAEVWRHTIRWFALSTDRSGGRQERLARQQQEWQQQQLTPSDFV</sequence>
<gene>
    <name evidence="3" type="primary">LOC113048414</name>
</gene>
<dbReference type="PANTHER" id="PTHR34153:SF2">
    <property type="entry name" value="SI:CH211-262H13.3-RELATED"/>
    <property type="match status" value="1"/>
</dbReference>
<evidence type="ECO:0000313" key="3">
    <source>
        <dbReference type="RefSeq" id="XP_026065994.1"/>
    </source>
</evidence>
<dbReference type="KEGG" id="caua:113048414"/>
<keyword evidence="2" id="KW-1185">Reference proteome</keyword>
<feature type="compositionally biased region" description="Basic and acidic residues" evidence="1">
    <location>
        <begin position="50"/>
        <end position="72"/>
    </location>
</feature>
<dbReference type="OrthoDB" id="8939517at2759"/>
<dbReference type="PANTHER" id="PTHR34153">
    <property type="entry name" value="SI:CH211-262H13.3-RELATED-RELATED"/>
    <property type="match status" value="1"/>
</dbReference>
<dbReference type="AlphaFoldDB" id="A0A6P6K1I0"/>
<feature type="compositionally biased region" description="Basic and acidic residues" evidence="1">
    <location>
        <begin position="111"/>
        <end position="121"/>
    </location>
</feature>